<feature type="domain" description="HTH araC/xylS-type" evidence="6">
    <location>
        <begin position="402"/>
        <end position="506"/>
    </location>
</feature>
<dbReference type="PROSITE" id="PS01124">
    <property type="entry name" value="HTH_ARAC_FAMILY_2"/>
    <property type="match status" value="1"/>
</dbReference>
<dbReference type="PANTHER" id="PTHR43280:SF34">
    <property type="entry name" value="ARAC-FAMILY TRANSCRIPTIONAL REGULATOR"/>
    <property type="match status" value="1"/>
</dbReference>
<feature type="repeat" description="TPR" evidence="4">
    <location>
        <begin position="233"/>
        <end position="266"/>
    </location>
</feature>
<dbReference type="Proteomes" id="UP001430679">
    <property type="component" value="Unassembled WGS sequence"/>
</dbReference>
<evidence type="ECO:0000259" key="6">
    <source>
        <dbReference type="PROSITE" id="PS01124"/>
    </source>
</evidence>
<protein>
    <submittedName>
        <fullName evidence="7">Helix-turn-helix domain-containing protein</fullName>
    </submittedName>
</protein>
<dbReference type="SUPFAM" id="SSF46689">
    <property type="entry name" value="Homeodomain-like"/>
    <property type="match status" value="1"/>
</dbReference>
<dbReference type="InterPro" id="IPR018060">
    <property type="entry name" value="HTH_AraC"/>
</dbReference>
<evidence type="ECO:0000256" key="3">
    <source>
        <dbReference type="ARBA" id="ARBA00023163"/>
    </source>
</evidence>
<keyword evidence="5" id="KW-1133">Transmembrane helix</keyword>
<dbReference type="Gene3D" id="1.25.40.10">
    <property type="entry name" value="Tetratricopeptide repeat domain"/>
    <property type="match status" value="1"/>
</dbReference>
<dbReference type="Gene3D" id="1.10.10.60">
    <property type="entry name" value="Homeodomain-like"/>
    <property type="match status" value="2"/>
</dbReference>
<gene>
    <name evidence="7" type="ORF">LNP81_20395</name>
</gene>
<dbReference type="InterPro" id="IPR011990">
    <property type="entry name" value="TPR-like_helical_dom_sf"/>
</dbReference>
<evidence type="ECO:0000256" key="1">
    <source>
        <dbReference type="ARBA" id="ARBA00023015"/>
    </source>
</evidence>
<dbReference type="EMBL" id="JAJJMM010000001">
    <property type="protein sequence ID" value="MCC9065369.1"/>
    <property type="molecule type" value="Genomic_DNA"/>
</dbReference>
<keyword evidence="3" id="KW-0804">Transcription</keyword>
<reference evidence="7" key="1">
    <citation type="submission" date="2021-11" db="EMBL/GenBank/DDBJ databases">
        <title>Description of novel Flavobacterium species.</title>
        <authorList>
            <person name="Saticioglu I.B."/>
            <person name="Ay H."/>
            <person name="Altun S."/>
            <person name="Duman M."/>
        </authorList>
    </citation>
    <scope>NUCLEOTIDE SEQUENCE</scope>
    <source>
        <strain evidence="7">F-30</strain>
    </source>
</reference>
<evidence type="ECO:0000256" key="2">
    <source>
        <dbReference type="ARBA" id="ARBA00023125"/>
    </source>
</evidence>
<comment type="caution">
    <text evidence="7">The sequence shown here is derived from an EMBL/GenBank/DDBJ whole genome shotgun (WGS) entry which is preliminary data.</text>
</comment>
<dbReference type="InterPro" id="IPR019734">
    <property type="entry name" value="TPR_rpt"/>
</dbReference>
<proteinExistence type="predicted"/>
<feature type="transmembrane region" description="Helical" evidence="5">
    <location>
        <begin position="336"/>
        <end position="355"/>
    </location>
</feature>
<evidence type="ECO:0000256" key="4">
    <source>
        <dbReference type="PROSITE-ProRule" id="PRU00339"/>
    </source>
</evidence>
<keyword evidence="5" id="KW-0812">Transmembrane</keyword>
<dbReference type="Pfam" id="PF12833">
    <property type="entry name" value="HTH_18"/>
    <property type="match status" value="1"/>
</dbReference>
<dbReference type="SMART" id="SM00028">
    <property type="entry name" value="TPR"/>
    <property type="match status" value="1"/>
</dbReference>
<keyword evidence="2" id="KW-0238">DNA-binding</keyword>
<dbReference type="PROSITE" id="PS50005">
    <property type="entry name" value="TPR"/>
    <property type="match status" value="1"/>
</dbReference>
<dbReference type="PANTHER" id="PTHR43280">
    <property type="entry name" value="ARAC-FAMILY TRANSCRIPTIONAL REGULATOR"/>
    <property type="match status" value="1"/>
</dbReference>
<dbReference type="RefSeq" id="WP_230039035.1">
    <property type="nucleotide sequence ID" value="NZ_JAJJMM010000001.1"/>
</dbReference>
<accession>A0ABS8MIP3</accession>
<dbReference type="SUPFAM" id="SSF48452">
    <property type="entry name" value="TPR-like"/>
    <property type="match status" value="1"/>
</dbReference>
<evidence type="ECO:0000256" key="5">
    <source>
        <dbReference type="SAM" id="Phobius"/>
    </source>
</evidence>
<evidence type="ECO:0000313" key="8">
    <source>
        <dbReference type="Proteomes" id="UP001430679"/>
    </source>
</evidence>
<organism evidence="7 8">
    <name type="scientific">Flavobacterium piscisymbiosum</name>
    <dbReference type="NCBI Taxonomy" id="2893753"/>
    <lineage>
        <taxon>Bacteria</taxon>
        <taxon>Pseudomonadati</taxon>
        <taxon>Bacteroidota</taxon>
        <taxon>Flavobacteriia</taxon>
        <taxon>Flavobacteriales</taxon>
        <taxon>Flavobacteriaceae</taxon>
        <taxon>Flavobacterium</taxon>
    </lineage>
</organism>
<dbReference type="InterPro" id="IPR009057">
    <property type="entry name" value="Homeodomain-like_sf"/>
</dbReference>
<dbReference type="SMART" id="SM00342">
    <property type="entry name" value="HTH_ARAC"/>
    <property type="match status" value="1"/>
</dbReference>
<sequence length="527" mass="61002">MHLKRIFILFIAVVFPYLSAAQGSKFDSIFSETAQVLLSSNPKKALSNTDYLYKISTNNSERIRSSMLRATLLRQYGIRNEAVAALKRADSLAIIDKNYNMQARINGFLSTLYREFEIYTLGKIHLQKAVNISKKIEDKTDMYKFQGNLSQEIAYYDMYSSNFSKAIEHLKKGNQLFEKAGTTIDINFQTAVNNELIAKNFLLLHKVDSAFFYFNKAKKGLESSQSPNSPLKGFIYNGLANAYTAMGDFKNAISNYKTAEQIAKDSNFFILKQEVYNSLLEFYKKTDNKKYITYNELNVTLNKDEEQSRKLIADDLIKTLRKKQFDNHSEYQKSKYLIIGSCIFIILIIIGLYIFKRKQDYNKIKKFISKSENQTETEIKIAPKKDVAKEYMSEATESTILESIKQFEKSDLYLNKDISLNSVAAELSINHRYLSYVINKHKSKDFATYINELRINYIINQLKNDPNYLKYKISYLADQCGFLSHSRFTITFKKVTGVSPLTFITYLQKENQEKKQLNHAAKTKQMS</sequence>
<keyword evidence="5" id="KW-0472">Membrane</keyword>
<name>A0ABS8MIP3_9FLAO</name>
<evidence type="ECO:0000313" key="7">
    <source>
        <dbReference type="EMBL" id="MCC9065369.1"/>
    </source>
</evidence>
<keyword evidence="8" id="KW-1185">Reference proteome</keyword>
<keyword evidence="4" id="KW-0802">TPR repeat</keyword>
<keyword evidence="1" id="KW-0805">Transcription regulation</keyword>